<comment type="caution">
    <text evidence="1">The sequence shown here is derived from an EMBL/GenBank/DDBJ whole genome shotgun (WGS) entry which is preliminary data.</text>
</comment>
<organism evidence="1 2">
    <name type="scientific">Rhodofomes roseus</name>
    <dbReference type="NCBI Taxonomy" id="34475"/>
    <lineage>
        <taxon>Eukaryota</taxon>
        <taxon>Fungi</taxon>
        <taxon>Dikarya</taxon>
        <taxon>Basidiomycota</taxon>
        <taxon>Agaricomycotina</taxon>
        <taxon>Agaricomycetes</taxon>
        <taxon>Polyporales</taxon>
        <taxon>Rhodofomes</taxon>
    </lineage>
</organism>
<proteinExistence type="predicted"/>
<sequence>MLINLKYMVYLLMIDMGFMLLLFNIFQLLIFMLLLLLLLLFIQQLIMNSNLMLRLGMSLKSLKLSLSL</sequence>
<reference evidence="1 2" key="1">
    <citation type="submission" date="2019-01" db="EMBL/GenBank/DDBJ databases">
        <title>Genome sequencing of the rare red list fungi Fomitopsis rosea.</title>
        <authorList>
            <person name="Buettner E."/>
            <person name="Kellner H."/>
        </authorList>
    </citation>
    <scope>NUCLEOTIDE SEQUENCE [LARGE SCALE GENOMIC DNA]</scope>
    <source>
        <strain evidence="1 2">DSM 105464</strain>
    </source>
</reference>
<evidence type="ECO:0000313" key="1">
    <source>
        <dbReference type="EMBL" id="TFY50744.1"/>
    </source>
</evidence>
<dbReference type="Proteomes" id="UP000298390">
    <property type="component" value="Unassembled WGS sequence"/>
</dbReference>
<protein>
    <submittedName>
        <fullName evidence="1">Uncharacterized protein</fullName>
    </submittedName>
</protein>
<dbReference type="AlphaFoldDB" id="A0A4Y9XKK3"/>
<name>A0A4Y9XKK3_9APHY</name>
<evidence type="ECO:0000313" key="2">
    <source>
        <dbReference type="Proteomes" id="UP000298390"/>
    </source>
</evidence>
<dbReference type="EMBL" id="SEKV01001384">
    <property type="protein sequence ID" value="TFY50744.1"/>
    <property type="molecule type" value="Genomic_DNA"/>
</dbReference>
<accession>A0A4Y9XKK3</accession>
<gene>
    <name evidence="1" type="ORF">EVJ58_g10906</name>
</gene>